<protein>
    <submittedName>
        <fullName evidence="1">Uncharacterized protein</fullName>
    </submittedName>
</protein>
<proteinExistence type="predicted"/>
<accession>W2K376</accession>
<sequence>MRQDKQKKNAEQLRQFQLYVFEKKMNPPIAHILAKLPTPIDANPHLPYLFRKT</sequence>
<name>W2K376_PHYNI</name>
<organism evidence="1">
    <name type="scientific">Phytophthora nicotianae</name>
    <name type="common">Potato buckeye rot agent</name>
    <name type="synonym">Phytophthora parasitica</name>
    <dbReference type="NCBI Taxonomy" id="4792"/>
    <lineage>
        <taxon>Eukaryota</taxon>
        <taxon>Sar</taxon>
        <taxon>Stramenopiles</taxon>
        <taxon>Oomycota</taxon>
        <taxon>Peronosporomycetes</taxon>
        <taxon>Peronosporales</taxon>
        <taxon>Peronosporaceae</taxon>
        <taxon>Phytophthora</taxon>
    </lineage>
</organism>
<dbReference type="Proteomes" id="UP000054423">
    <property type="component" value="Unassembled WGS sequence"/>
</dbReference>
<reference evidence="1" key="1">
    <citation type="submission" date="2013-11" db="EMBL/GenBank/DDBJ databases">
        <title>The Genome Sequence of Phytophthora parasitica CHvinca01.</title>
        <authorList>
            <consortium name="The Broad Institute Genomics Platform"/>
            <person name="Russ C."/>
            <person name="Tyler B."/>
            <person name="Panabieres F."/>
            <person name="Shan W."/>
            <person name="Tripathy S."/>
            <person name="Grunwald N."/>
            <person name="Machado M."/>
            <person name="Johnson C.S."/>
            <person name="Arredondo F."/>
            <person name="Hong C."/>
            <person name="Coffey M."/>
            <person name="Young S.K."/>
            <person name="Zeng Q."/>
            <person name="Gargeya S."/>
            <person name="Fitzgerald M."/>
            <person name="Abouelleil A."/>
            <person name="Alvarado L."/>
            <person name="Chapman S.B."/>
            <person name="Gainer-Dewar J."/>
            <person name="Goldberg J."/>
            <person name="Griggs A."/>
            <person name="Gujja S."/>
            <person name="Hansen M."/>
            <person name="Howarth C."/>
            <person name="Imamovic A."/>
            <person name="Ireland A."/>
            <person name="Larimer J."/>
            <person name="McCowan C."/>
            <person name="Murphy C."/>
            <person name="Pearson M."/>
            <person name="Poon T.W."/>
            <person name="Priest M."/>
            <person name="Roberts A."/>
            <person name="Saif S."/>
            <person name="Shea T."/>
            <person name="Sykes S."/>
            <person name="Wortman J."/>
            <person name="Nusbaum C."/>
            <person name="Birren B."/>
        </authorList>
    </citation>
    <scope>NUCLEOTIDE SEQUENCE [LARGE SCALE GENOMIC DNA]</scope>
    <source>
        <strain evidence="1">CHvinca01</strain>
    </source>
</reference>
<gene>
    <name evidence="1" type="ORF">L917_20372</name>
</gene>
<evidence type="ECO:0000313" key="1">
    <source>
        <dbReference type="EMBL" id="ETL78895.1"/>
    </source>
</evidence>
<dbReference type="EMBL" id="KI683167">
    <property type="protein sequence ID" value="ETL78895.1"/>
    <property type="molecule type" value="Genomic_DNA"/>
</dbReference>
<dbReference type="AlphaFoldDB" id="W2K376"/>